<protein>
    <submittedName>
        <fullName evidence="3">Uncharacterized protein</fullName>
    </submittedName>
</protein>
<feature type="region of interest" description="Disordered" evidence="1">
    <location>
        <begin position="225"/>
        <end position="245"/>
    </location>
</feature>
<dbReference type="RefSeq" id="WP_011902431.1">
    <property type="nucleotide sequence ID" value="NC_009379.1"/>
</dbReference>
<dbReference type="EMBL" id="CP000655">
    <property type="protein sequence ID" value="ABP33806.1"/>
    <property type="molecule type" value="Genomic_DNA"/>
</dbReference>
<dbReference type="HOGENOM" id="CLU_1132807_0_0_4"/>
<evidence type="ECO:0000256" key="1">
    <source>
        <dbReference type="SAM" id="MobiDB-lite"/>
    </source>
</evidence>
<accession>A4SWE2</accession>
<name>A4SWE2_POLAQ</name>
<feature type="signal peptide" evidence="2">
    <location>
        <begin position="1"/>
        <end position="22"/>
    </location>
</feature>
<dbReference type="AlphaFoldDB" id="A4SWE2"/>
<dbReference type="KEGG" id="pnu:Pnuc_0588"/>
<proteinExistence type="predicted"/>
<gene>
    <name evidence="3" type="ordered locus">Pnuc_0588</name>
</gene>
<evidence type="ECO:0000313" key="3">
    <source>
        <dbReference type="EMBL" id="ABP33806.1"/>
    </source>
</evidence>
<dbReference type="eggNOG" id="ENOG5032W44">
    <property type="taxonomic scope" value="Bacteria"/>
</dbReference>
<keyword evidence="2" id="KW-0732">Signal</keyword>
<sequence>MERFIRIFFLLILALFISSASGQTSNDVNSTGASATNTSVGGGQSNLLGSNIGTQQNSTNVTGGYGNVNSNNPGTTTAKVYSVPTMYAPGLTAAGSDVCLGSVSASGSILGLGLAGGGTYVDDNCVLLKNSQRMAALGFGNAAVVMMLQNKDIEKAIRTSSPTVYLQVSKDRLANLQAEFDDAKEMGESTVDLEEKLIKANKEVRIMARRVQTSPGMPEKVVEIAPTTSGGKAKTANDPREILNP</sequence>
<organism evidence="3 4">
    <name type="scientific">Polynucleobacter asymbioticus (strain DSM 18221 / CIP 109841 / QLW-P1DMWA-1)</name>
    <name type="common">Polynucleobacter necessarius subsp. asymbioticus</name>
    <dbReference type="NCBI Taxonomy" id="312153"/>
    <lineage>
        <taxon>Bacteria</taxon>
        <taxon>Pseudomonadati</taxon>
        <taxon>Pseudomonadota</taxon>
        <taxon>Betaproteobacteria</taxon>
        <taxon>Burkholderiales</taxon>
        <taxon>Burkholderiaceae</taxon>
        <taxon>Polynucleobacter</taxon>
    </lineage>
</organism>
<reference evidence="3 4" key="1">
    <citation type="journal article" date="2012" name="Stand. Genomic Sci.">
        <title>Complete genome sequence of Polynucleobacter necessarius subsp. asymbioticus type strain (QLW-P1DMWA-1(T)).</title>
        <authorList>
            <person name="Meincke L."/>
            <person name="Copeland A."/>
            <person name="Lapidus A."/>
            <person name="Lucas S."/>
            <person name="Berry K.W."/>
            <person name="Del Rio T.G."/>
            <person name="Hammon N."/>
            <person name="Dalin E."/>
            <person name="Tice H."/>
            <person name="Pitluck S."/>
            <person name="Richardson P."/>
            <person name="Bruce D."/>
            <person name="Goodwin L."/>
            <person name="Han C."/>
            <person name="Tapia R."/>
            <person name="Detter J.C."/>
            <person name="Schmutz J."/>
            <person name="Brettin T."/>
            <person name="Larimer F."/>
            <person name="Land M."/>
            <person name="Hauser L."/>
            <person name="Kyrpides N.C."/>
            <person name="Ivanova N."/>
            <person name="Goker M."/>
            <person name="Woyke T."/>
            <person name="Wu Q.L."/>
            <person name="Pockl M."/>
            <person name="Hahn M.W."/>
            <person name="Klenk H.P."/>
        </authorList>
    </citation>
    <scope>NUCLEOTIDE SEQUENCE [LARGE SCALE GENOMIC DNA]</scope>
    <source>
        <strain evidence="4">DSM 18221 / CIP 109841 / QLW-P1DMWA-1</strain>
    </source>
</reference>
<feature type="chain" id="PRO_5002673615" evidence="2">
    <location>
        <begin position="23"/>
        <end position="245"/>
    </location>
</feature>
<feature type="compositionally biased region" description="Basic and acidic residues" evidence="1">
    <location>
        <begin position="235"/>
        <end position="245"/>
    </location>
</feature>
<dbReference type="Proteomes" id="UP000000231">
    <property type="component" value="Chromosome"/>
</dbReference>
<keyword evidence="4" id="KW-1185">Reference proteome</keyword>
<dbReference type="GeneID" id="31480943"/>
<evidence type="ECO:0000313" key="4">
    <source>
        <dbReference type="Proteomes" id="UP000000231"/>
    </source>
</evidence>
<evidence type="ECO:0000256" key="2">
    <source>
        <dbReference type="SAM" id="SignalP"/>
    </source>
</evidence>